<feature type="transmembrane region" description="Helical" evidence="15">
    <location>
        <begin position="86"/>
        <end position="110"/>
    </location>
</feature>
<keyword evidence="18" id="KW-1185">Reference proteome</keyword>
<feature type="compositionally biased region" description="Polar residues" evidence="16">
    <location>
        <begin position="355"/>
        <end position="375"/>
    </location>
</feature>
<keyword evidence="2 15" id="KW-0600">Photoreceptor protein</keyword>
<keyword evidence="11" id="KW-1015">Disulfide bond</keyword>
<feature type="transmembrane region" description="Helical" evidence="15">
    <location>
        <begin position="53"/>
        <end position="74"/>
    </location>
</feature>
<dbReference type="EMBL" id="LRGB01000024">
    <property type="protein sequence ID" value="KZS21495.1"/>
    <property type="molecule type" value="Genomic_DNA"/>
</dbReference>
<evidence type="ECO:0000256" key="2">
    <source>
        <dbReference type="ARBA" id="ARBA00022543"/>
    </source>
</evidence>
<keyword evidence="7 15" id="KW-1133">Transmembrane helix</keyword>
<evidence type="ECO:0000256" key="6">
    <source>
        <dbReference type="ARBA" id="ARBA00022925"/>
    </source>
</evidence>
<evidence type="ECO:0000256" key="12">
    <source>
        <dbReference type="ARBA" id="ARBA00023170"/>
    </source>
</evidence>
<dbReference type="STRING" id="35525.A0A0P5ZLP7"/>
<keyword evidence="14" id="KW-0844">Vision</keyword>
<evidence type="ECO:0000256" key="10">
    <source>
        <dbReference type="ARBA" id="ARBA00023136"/>
    </source>
</evidence>
<dbReference type="AlphaFoldDB" id="A0A0P5ZLP7"/>
<keyword evidence="4 15" id="KW-0716">Sensory transduction</keyword>
<dbReference type="PROSITE" id="PS00237">
    <property type="entry name" value="G_PROTEIN_RECEP_F1_1"/>
    <property type="match status" value="1"/>
</dbReference>
<dbReference type="InterPro" id="IPR050125">
    <property type="entry name" value="GPCR_opsins"/>
</dbReference>
<evidence type="ECO:0000256" key="11">
    <source>
        <dbReference type="ARBA" id="ARBA00023157"/>
    </source>
</evidence>
<evidence type="ECO:0000313" key="18">
    <source>
        <dbReference type="Proteomes" id="UP000076858"/>
    </source>
</evidence>
<reference evidence="17 18" key="1">
    <citation type="submission" date="2016-03" db="EMBL/GenBank/DDBJ databases">
        <title>EvidentialGene: Evidence-directed Construction of Genes on Genomes.</title>
        <authorList>
            <person name="Gilbert D.G."/>
            <person name="Choi J.-H."/>
            <person name="Mockaitis K."/>
            <person name="Colbourne J."/>
            <person name="Pfrender M."/>
        </authorList>
    </citation>
    <scope>NUCLEOTIDE SEQUENCE [LARGE SCALE GENOMIC DNA]</scope>
    <source>
        <strain evidence="17 18">Xinb3</strain>
        <tissue evidence="17">Complete organism</tissue>
    </source>
</reference>
<dbReference type="Gene3D" id="1.20.1070.10">
    <property type="entry name" value="Rhodopsin 7-helix transmembrane proteins"/>
    <property type="match status" value="1"/>
</dbReference>
<feature type="region of interest" description="Disordered" evidence="16">
    <location>
        <begin position="353"/>
        <end position="375"/>
    </location>
</feature>
<comment type="subcellular location">
    <subcellularLocation>
        <location evidence="1 15">Membrane</location>
        <topology evidence="1 15">Multi-pass membrane protein</topology>
    </subcellularLocation>
</comment>
<evidence type="ECO:0000256" key="13">
    <source>
        <dbReference type="ARBA" id="ARBA00023224"/>
    </source>
</evidence>
<keyword evidence="6 15" id="KW-0681">Retinal protein</keyword>
<dbReference type="InterPro" id="IPR017452">
    <property type="entry name" value="GPCR_Rhodpsn_7TM"/>
</dbReference>
<accession>A0A0P5ZLP7</accession>
<keyword evidence="3" id="KW-0597">Phosphoprotein</keyword>
<protein>
    <submittedName>
        <fullName evidence="17">Blue wavelength opsin</fullName>
    </submittedName>
</protein>
<dbReference type="PANTHER" id="PTHR24240">
    <property type="entry name" value="OPSIN"/>
    <property type="match status" value="1"/>
</dbReference>
<keyword evidence="12 15" id="KW-0675">Receptor</keyword>
<dbReference type="Pfam" id="PF00001">
    <property type="entry name" value="7tm_1"/>
    <property type="match status" value="1"/>
</dbReference>
<proteinExistence type="inferred from homology"/>
<evidence type="ECO:0000313" key="17">
    <source>
        <dbReference type="EMBL" id="KZS21495.1"/>
    </source>
</evidence>
<organism evidence="17 18">
    <name type="scientific">Daphnia magna</name>
    <dbReference type="NCBI Taxonomy" id="35525"/>
    <lineage>
        <taxon>Eukaryota</taxon>
        <taxon>Metazoa</taxon>
        <taxon>Ecdysozoa</taxon>
        <taxon>Arthropoda</taxon>
        <taxon>Crustacea</taxon>
        <taxon>Branchiopoda</taxon>
        <taxon>Diplostraca</taxon>
        <taxon>Cladocera</taxon>
        <taxon>Anomopoda</taxon>
        <taxon>Daphniidae</taxon>
        <taxon>Daphnia</taxon>
    </lineage>
</organism>
<feature type="transmembrane region" description="Helical" evidence="15">
    <location>
        <begin position="311"/>
        <end position="331"/>
    </location>
</feature>
<dbReference type="GO" id="GO:0009881">
    <property type="term" value="F:photoreceptor activity"/>
    <property type="evidence" value="ECO:0007669"/>
    <property type="project" value="UniProtKB-KW"/>
</dbReference>
<dbReference type="InterPro" id="IPR001760">
    <property type="entry name" value="Opsin"/>
</dbReference>
<dbReference type="GO" id="GO:0007602">
    <property type="term" value="P:phototransduction"/>
    <property type="evidence" value="ECO:0007669"/>
    <property type="project" value="UniProtKB-KW"/>
</dbReference>
<sequence>MALNSTLTASFDAFRSDRRMMGWNTPEDYMSYVHPYWKTFEAPNPFLHYTLGFFYIIFMFCALMGNGVVIWIFTSCKSLRTPSNMLVVNLAILDFIMMMKTPIFIMNSYNEGPIWGKLGCDVFALLGSYNGIGSAMNNAAIAYDRHRTIARPLDGKLTRKQVTLMIVAIWAWATPFSILPFFGIWGRFVPEGFLTTCTFDYMTEDSSTRFFVGTIFFYSYIIPLALLIFYYSKIVQSVGDHEKTLRDQAKKMNVTSLRSNRDQNEKSAEVRIAKVAIALATLFVVAWTPYAFVALTAAFGNRGVLTPLMSMIPACCCKGVACINPWVYAINHPRYRMELQKKMPWFCVHEPVPSDDSSLASATTEMSGVAKETSS</sequence>
<dbReference type="OrthoDB" id="2105199at2759"/>
<feature type="transmembrane region" description="Helical" evidence="15">
    <location>
        <begin position="275"/>
        <end position="299"/>
    </location>
</feature>
<keyword evidence="8 15" id="KW-0157">Chromophore</keyword>
<feature type="transmembrane region" description="Helical" evidence="15">
    <location>
        <begin position="210"/>
        <end position="231"/>
    </location>
</feature>
<evidence type="ECO:0000256" key="5">
    <source>
        <dbReference type="ARBA" id="ARBA00022692"/>
    </source>
</evidence>
<keyword evidence="13 15" id="KW-0807">Transducer</keyword>
<dbReference type="PRINTS" id="PR00237">
    <property type="entry name" value="GPCRRHODOPSN"/>
</dbReference>
<dbReference type="PRINTS" id="PR00238">
    <property type="entry name" value="OPSIN"/>
</dbReference>
<keyword evidence="5 15" id="KW-0812">Transmembrane</keyword>
<evidence type="ECO:0000256" key="1">
    <source>
        <dbReference type="ARBA" id="ARBA00004141"/>
    </source>
</evidence>
<feature type="transmembrane region" description="Helical" evidence="15">
    <location>
        <begin position="122"/>
        <end position="143"/>
    </location>
</feature>
<dbReference type="GO" id="GO:0007601">
    <property type="term" value="P:visual perception"/>
    <property type="evidence" value="ECO:0007669"/>
    <property type="project" value="UniProtKB-KW"/>
</dbReference>
<keyword evidence="10 15" id="KW-0472">Membrane</keyword>
<dbReference type="PRINTS" id="PR00577">
    <property type="entry name" value="OPSINRH3RH4"/>
</dbReference>
<comment type="caution">
    <text evidence="17">The sequence shown here is derived from an EMBL/GenBank/DDBJ whole genome shotgun (WGS) entry which is preliminary data.</text>
</comment>
<dbReference type="CDD" id="cd15079">
    <property type="entry name" value="7tmA_photoreceptors_insect"/>
    <property type="match status" value="1"/>
</dbReference>
<dbReference type="Proteomes" id="UP000076858">
    <property type="component" value="Unassembled WGS sequence"/>
</dbReference>
<evidence type="ECO:0000256" key="9">
    <source>
        <dbReference type="ARBA" id="ARBA00023040"/>
    </source>
</evidence>
<evidence type="ECO:0000256" key="7">
    <source>
        <dbReference type="ARBA" id="ARBA00022989"/>
    </source>
</evidence>
<feature type="transmembrane region" description="Helical" evidence="15">
    <location>
        <begin position="164"/>
        <end position="185"/>
    </location>
</feature>
<name>A0A0P5ZLP7_9CRUS</name>
<gene>
    <name evidence="17" type="ORF">APZ42_011413</name>
</gene>
<dbReference type="SUPFAM" id="SSF81321">
    <property type="entry name" value="Family A G protein-coupled receptor-like"/>
    <property type="match status" value="1"/>
</dbReference>
<evidence type="ECO:0000256" key="8">
    <source>
        <dbReference type="ARBA" id="ARBA00022991"/>
    </source>
</evidence>
<evidence type="ECO:0000256" key="14">
    <source>
        <dbReference type="ARBA" id="ARBA00023305"/>
    </source>
</evidence>
<dbReference type="GO" id="GO:0004930">
    <property type="term" value="F:G protein-coupled receptor activity"/>
    <property type="evidence" value="ECO:0007669"/>
    <property type="project" value="UniProtKB-KW"/>
</dbReference>
<dbReference type="InterPro" id="IPR000276">
    <property type="entry name" value="GPCR_Rhodpsn"/>
</dbReference>
<evidence type="ECO:0000256" key="16">
    <source>
        <dbReference type="SAM" id="MobiDB-lite"/>
    </source>
</evidence>
<evidence type="ECO:0000256" key="3">
    <source>
        <dbReference type="ARBA" id="ARBA00022553"/>
    </source>
</evidence>
<evidence type="ECO:0000256" key="15">
    <source>
        <dbReference type="RuleBase" id="RU004951"/>
    </source>
</evidence>
<dbReference type="PROSITE" id="PS50262">
    <property type="entry name" value="G_PROTEIN_RECEP_F1_2"/>
    <property type="match status" value="1"/>
</dbReference>
<keyword evidence="9 15" id="KW-0297">G-protein coupled receptor</keyword>
<dbReference type="GO" id="GO:0016020">
    <property type="term" value="C:membrane"/>
    <property type="evidence" value="ECO:0007669"/>
    <property type="project" value="UniProtKB-SubCell"/>
</dbReference>
<comment type="similarity">
    <text evidence="15">Belongs to the G-protein coupled receptor 1 family. Opsin subfamily.</text>
</comment>
<evidence type="ECO:0000256" key="4">
    <source>
        <dbReference type="ARBA" id="ARBA00022606"/>
    </source>
</evidence>
<dbReference type="FunFam" id="1.20.1070.10:FF:000044">
    <property type="entry name" value="Opsin, ultraviolet-sensitive"/>
    <property type="match status" value="1"/>
</dbReference>